<accession>A0A840A4F9</accession>
<dbReference type="EMBL" id="JACIDK010000006">
    <property type="protein sequence ID" value="MBB3892869.1"/>
    <property type="molecule type" value="Genomic_DNA"/>
</dbReference>
<reference evidence="1 2" key="1">
    <citation type="submission" date="2020-08" db="EMBL/GenBank/DDBJ databases">
        <title>Genomic Encyclopedia of Type Strains, Phase IV (KMG-IV): sequencing the most valuable type-strain genomes for metagenomic binning, comparative biology and taxonomic classification.</title>
        <authorList>
            <person name="Goeker M."/>
        </authorList>
    </citation>
    <scope>NUCLEOTIDE SEQUENCE [LARGE SCALE GENOMIC DNA]</scope>
    <source>
        <strain evidence="1 2">DSM 21793</strain>
    </source>
</reference>
<proteinExistence type="predicted"/>
<evidence type="ECO:0000313" key="2">
    <source>
        <dbReference type="Proteomes" id="UP000530564"/>
    </source>
</evidence>
<evidence type="ECO:0000313" key="1">
    <source>
        <dbReference type="EMBL" id="MBB3892869.1"/>
    </source>
</evidence>
<gene>
    <name evidence="1" type="ORF">GGQ61_003607</name>
</gene>
<protein>
    <submittedName>
        <fullName evidence="1">Uncharacterized protein</fullName>
    </submittedName>
</protein>
<name>A0A840A4F9_9CAUL</name>
<dbReference type="RefSeq" id="WP_183775833.1">
    <property type="nucleotide sequence ID" value="NZ_JACIDK010000006.1"/>
</dbReference>
<dbReference type="AlphaFoldDB" id="A0A840A4F9"/>
<keyword evidence="2" id="KW-1185">Reference proteome</keyword>
<comment type="caution">
    <text evidence="1">The sequence shown here is derived from an EMBL/GenBank/DDBJ whole genome shotgun (WGS) entry which is preliminary data.</text>
</comment>
<sequence>MMEMETETSDLAQATGLAISLIGLLLEGRAILPKGEFGRHLANLAQVTAEVDVGQGDILEHWAAILAQMSPRPAH</sequence>
<organism evidence="1 2">
    <name type="scientific">Phenylobacterium haematophilum</name>
    <dbReference type="NCBI Taxonomy" id="98513"/>
    <lineage>
        <taxon>Bacteria</taxon>
        <taxon>Pseudomonadati</taxon>
        <taxon>Pseudomonadota</taxon>
        <taxon>Alphaproteobacteria</taxon>
        <taxon>Caulobacterales</taxon>
        <taxon>Caulobacteraceae</taxon>
        <taxon>Phenylobacterium</taxon>
    </lineage>
</organism>
<dbReference type="Proteomes" id="UP000530564">
    <property type="component" value="Unassembled WGS sequence"/>
</dbReference>